<dbReference type="EMBL" id="JAGQLI010000032">
    <property type="protein sequence ID" value="MCA9378907.1"/>
    <property type="molecule type" value="Genomic_DNA"/>
</dbReference>
<organism evidence="10 11">
    <name type="scientific">Candidatus Dojkabacteria bacterium</name>
    <dbReference type="NCBI Taxonomy" id="2099670"/>
    <lineage>
        <taxon>Bacteria</taxon>
        <taxon>Candidatus Dojkabacteria</taxon>
    </lineage>
</organism>
<feature type="domain" description="V-ATPase proteolipid subunit C-like" evidence="9">
    <location>
        <begin position="10"/>
        <end position="69"/>
    </location>
</feature>
<gene>
    <name evidence="10" type="ORF">KC640_00620</name>
</gene>
<evidence type="ECO:0000256" key="4">
    <source>
        <dbReference type="ARBA" id="ARBA00022692"/>
    </source>
</evidence>
<reference evidence="10" key="1">
    <citation type="submission" date="2020-04" db="EMBL/GenBank/DDBJ databases">
        <authorList>
            <person name="Zhang T."/>
        </authorList>
    </citation>
    <scope>NUCLEOTIDE SEQUENCE</scope>
    <source>
        <strain evidence="10">HKST-UBA12</strain>
    </source>
</reference>
<comment type="caution">
    <text evidence="10">The sequence shown here is derived from an EMBL/GenBank/DDBJ whole genome shotgun (WGS) entry which is preliminary data.</text>
</comment>
<sequence length="155" mass="15320">METGLVIAVLGATLAIVGGGIGTIVGTLYVAGGGAGLVAKNPASFGSVLLTAAIPSSQGIYGFLTAILIIQRLGLLDGNLATITTEQGWTLLMAALPVAVLGLVSGVAQGRVLQSGLRIIASSAANVGRAIILGVLIESMAVFGLLVSILIVNSI</sequence>
<feature type="domain" description="V-ATPase proteolipid subunit C-like" evidence="9">
    <location>
        <begin position="92"/>
        <end position="151"/>
    </location>
</feature>
<dbReference type="GO" id="GO:0033179">
    <property type="term" value="C:proton-transporting V-type ATPase, V0 domain"/>
    <property type="evidence" value="ECO:0007669"/>
    <property type="project" value="InterPro"/>
</dbReference>
<evidence type="ECO:0000313" key="10">
    <source>
        <dbReference type="EMBL" id="MCA9378907.1"/>
    </source>
</evidence>
<feature type="transmembrane region" description="Helical" evidence="8">
    <location>
        <begin position="6"/>
        <end position="31"/>
    </location>
</feature>
<dbReference type="Pfam" id="PF00137">
    <property type="entry name" value="ATP-synt_C"/>
    <property type="match status" value="2"/>
</dbReference>
<dbReference type="SUPFAM" id="SSF81333">
    <property type="entry name" value="F1F0 ATP synthase subunit C"/>
    <property type="match status" value="2"/>
</dbReference>
<dbReference type="CDD" id="cd18180">
    <property type="entry name" value="ATP-synt_Vo_Ao_c_NTPK_rpt2"/>
    <property type="match status" value="1"/>
</dbReference>
<dbReference type="InterPro" id="IPR035921">
    <property type="entry name" value="F/V-ATP_Csub_sf"/>
</dbReference>
<evidence type="ECO:0000256" key="8">
    <source>
        <dbReference type="RuleBase" id="RU363060"/>
    </source>
</evidence>
<evidence type="ECO:0000256" key="6">
    <source>
        <dbReference type="ARBA" id="ARBA00023065"/>
    </source>
</evidence>
<proteinExistence type="inferred from homology"/>
<dbReference type="Proteomes" id="UP000760819">
    <property type="component" value="Unassembled WGS sequence"/>
</dbReference>
<keyword evidence="5 8" id="KW-1133">Transmembrane helix</keyword>
<keyword evidence="6 8" id="KW-0406">Ion transport</keyword>
<feature type="transmembrane region" description="Helical" evidence="8">
    <location>
        <begin position="130"/>
        <end position="152"/>
    </location>
</feature>
<dbReference type="AlphaFoldDB" id="A0A955I5H9"/>
<dbReference type="InterPro" id="IPR000245">
    <property type="entry name" value="ATPase_proteolipid_csu"/>
</dbReference>
<keyword evidence="4 8" id="KW-0812">Transmembrane</keyword>
<evidence type="ECO:0000313" key="11">
    <source>
        <dbReference type="Proteomes" id="UP000760819"/>
    </source>
</evidence>
<accession>A0A955I5H9</accession>
<dbReference type="InterPro" id="IPR002379">
    <property type="entry name" value="ATPase_proteolipid_c-like_dom"/>
</dbReference>
<dbReference type="Gene3D" id="1.20.120.610">
    <property type="entry name" value="lithium bound rotor ring of v- atpase"/>
    <property type="match status" value="1"/>
</dbReference>
<evidence type="ECO:0000256" key="7">
    <source>
        <dbReference type="ARBA" id="ARBA00023136"/>
    </source>
</evidence>
<evidence type="ECO:0000259" key="9">
    <source>
        <dbReference type="Pfam" id="PF00137"/>
    </source>
</evidence>
<reference evidence="10" key="2">
    <citation type="journal article" date="2021" name="Microbiome">
        <title>Successional dynamics and alternative stable states in a saline activated sludge microbial community over 9 years.</title>
        <authorList>
            <person name="Wang Y."/>
            <person name="Ye J."/>
            <person name="Ju F."/>
            <person name="Liu L."/>
            <person name="Boyd J.A."/>
            <person name="Deng Y."/>
            <person name="Parks D.H."/>
            <person name="Jiang X."/>
            <person name="Yin X."/>
            <person name="Woodcroft B.J."/>
            <person name="Tyson G.W."/>
            <person name="Hugenholtz P."/>
            <person name="Polz M.F."/>
            <person name="Zhang T."/>
        </authorList>
    </citation>
    <scope>NUCLEOTIDE SEQUENCE</scope>
    <source>
        <strain evidence="10">HKST-UBA12</strain>
    </source>
</reference>
<evidence type="ECO:0000256" key="2">
    <source>
        <dbReference type="ARBA" id="ARBA00007296"/>
    </source>
</evidence>
<keyword evidence="3 8" id="KW-0813">Transport</keyword>
<evidence type="ECO:0000256" key="5">
    <source>
        <dbReference type="ARBA" id="ARBA00022989"/>
    </source>
</evidence>
<name>A0A955I5H9_9BACT</name>
<dbReference type="PRINTS" id="PR00122">
    <property type="entry name" value="VACATPASE"/>
</dbReference>
<evidence type="ECO:0000256" key="1">
    <source>
        <dbReference type="ARBA" id="ARBA00004141"/>
    </source>
</evidence>
<comment type="similarity">
    <text evidence="2 8">Belongs to the V-ATPase proteolipid subunit family.</text>
</comment>
<comment type="subcellular location">
    <subcellularLocation>
        <location evidence="1">Membrane</location>
        <topology evidence="1">Multi-pass membrane protein</topology>
    </subcellularLocation>
</comment>
<feature type="transmembrane region" description="Helical" evidence="8">
    <location>
        <begin position="89"/>
        <end position="109"/>
    </location>
</feature>
<keyword evidence="7 8" id="KW-0472">Membrane</keyword>
<dbReference type="GO" id="GO:0046961">
    <property type="term" value="F:proton-transporting ATPase activity, rotational mechanism"/>
    <property type="evidence" value="ECO:0007669"/>
    <property type="project" value="InterPro"/>
</dbReference>
<protein>
    <submittedName>
        <fullName evidence="10">Permease</fullName>
    </submittedName>
</protein>
<feature type="transmembrane region" description="Helical" evidence="8">
    <location>
        <begin position="43"/>
        <end position="69"/>
    </location>
</feature>
<evidence type="ECO:0000256" key="3">
    <source>
        <dbReference type="ARBA" id="ARBA00022448"/>
    </source>
</evidence>